<feature type="transmembrane region" description="Helical" evidence="2">
    <location>
        <begin position="47"/>
        <end position="64"/>
    </location>
</feature>
<evidence type="ECO:0000313" key="4">
    <source>
        <dbReference type="Proteomes" id="UP001327560"/>
    </source>
</evidence>
<reference evidence="3 4" key="1">
    <citation type="submission" date="2023-10" db="EMBL/GenBank/DDBJ databases">
        <title>Chromosome-scale genome assembly provides insights into flower coloration mechanisms of Canna indica.</title>
        <authorList>
            <person name="Li C."/>
        </authorList>
    </citation>
    <scope>NUCLEOTIDE SEQUENCE [LARGE SCALE GENOMIC DNA]</scope>
    <source>
        <tissue evidence="3">Flower</tissue>
    </source>
</reference>
<evidence type="ECO:0000256" key="2">
    <source>
        <dbReference type="SAM" id="Phobius"/>
    </source>
</evidence>
<feature type="region of interest" description="Disordered" evidence="1">
    <location>
        <begin position="1"/>
        <end position="36"/>
    </location>
</feature>
<keyword evidence="2" id="KW-0472">Membrane</keyword>
<keyword evidence="2" id="KW-0812">Transmembrane</keyword>
<gene>
    <name evidence="3" type="ORF">Cni_G07391</name>
</gene>
<proteinExistence type="predicted"/>
<dbReference type="Proteomes" id="UP001327560">
    <property type="component" value="Chromosome 2"/>
</dbReference>
<evidence type="ECO:0000313" key="3">
    <source>
        <dbReference type="EMBL" id="WOK98679.1"/>
    </source>
</evidence>
<dbReference type="PANTHER" id="PTHR35297:SF2">
    <property type="entry name" value="PROTEIN, PUTATIVE-RELATED"/>
    <property type="match status" value="1"/>
</dbReference>
<sequence length="133" mass="13794">MQRQSLGSPSSRSHLSAAGGRVIPAGSEEEAKAEKPIRCGSRVARSIHLIPVLTLLCLLVLYLLSHNPTPEDMAAEGDGATLRLDPKATAGAEGVSAIRSKRGLKASAAGGGRRSGGSFPNRKLGMARRGIRA</sequence>
<organism evidence="3 4">
    <name type="scientific">Canna indica</name>
    <name type="common">Indian-shot</name>
    <dbReference type="NCBI Taxonomy" id="4628"/>
    <lineage>
        <taxon>Eukaryota</taxon>
        <taxon>Viridiplantae</taxon>
        <taxon>Streptophyta</taxon>
        <taxon>Embryophyta</taxon>
        <taxon>Tracheophyta</taxon>
        <taxon>Spermatophyta</taxon>
        <taxon>Magnoliopsida</taxon>
        <taxon>Liliopsida</taxon>
        <taxon>Zingiberales</taxon>
        <taxon>Cannaceae</taxon>
        <taxon>Canna</taxon>
    </lineage>
</organism>
<feature type="region of interest" description="Disordered" evidence="1">
    <location>
        <begin position="102"/>
        <end position="133"/>
    </location>
</feature>
<keyword evidence="4" id="KW-1185">Reference proteome</keyword>
<accession>A0AAQ3Q7H3</accession>
<dbReference type="AlphaFoldDB" id="A0AAQ3Q7H3"/>
<protein>
    <submittedName>
        <fullName evidence="3">Uncharacterized protein</fullName>
    </submittedName>
</protein>
<dbReference type="PANTHER" id="PTHR35297">
    <property type="entry name" value="PROTEIN, PUTATIVE-RELATED"/>
    <property type="match status" value="1"/>
</dbReference>
<dbReference type="EMBL" id="CP136891">
    <property type="protein sequence ID" value="WOK98679.1"/>
    <property type="molecule type" value="Genomic_DNA"/>
</dbReference>
<name>A0AAQ3Q7H3_9LILI</name>
<keyword evidence="2" id="KW-1133">Transmembrane helix</keyword>
<evidence type="ECO:0000256" key="1">
    <source>
        <dbReference type="SAM" id="MobiDB-lite"/>
    </source>
</evidence>
<feature type="compositionally biased region" description="Low complexity" evidence="1">
    <location>
        <begin position="1"/>
        <end position="19"/>
    </location>
</feature>